<keyword evidence="3" id="KW-0547">Nucleotide-binding</keyword>
<dbReference type="GO" id="GO:0005829">
    <property type="term" value="C:cytosol"/>
    <property type="evidence" value="ECO:0007669"/>
    <property type="project" value="TreeGrafter"/>
</dbReference>
<evidence type="ECO:0000256" key="5">
    <source>
        <dbReference type="ARBA" id="ARBA00022840"/>
    </source>
</evidence>
<dbReference type="GO" id="GO:0006071">
    <property type="term" value="P:glycerol metabolic process"/>
    <property type="evidence" value="ECO:0007669"/>
    <property type="project" value="TreeGrafter"/>
</dbReference>
<sequence>MGGSVVSPRRLFRQAEQGVRSEGCEVRGEPTVRPPSLHLAVDLGAESGRVALGRLEGERLEVEILHRFKNTPALLGGYLHWDLPRLWLEILEGLKKAPPGVQSLGVDGWGVDYALLGPDGDLLGLPRHYRDPHHLAAFQKVLEEIPREDIFSQTGIQFMPINTLYQLIALRDGNRALLEAAQTFLMLPDLFHHWLCGATAVEWTNVSTTQLADPRTCNWSEPLLQRLGLPRRLFSQPVPPGTPLGPLRGKVAREVGQEILVVAPCTHDTASAVAAVPAQGNSWAYISSGTWSLVGLELPQPVLTPQALAMNLTNEGGLDGTIRLLKNVMGLWLLQECRQAWGDGYSYADLAAMAEKAEPFRSLVNPDDPRFLLTHQVAGPMPERIQAYCQETGQPLPQGEAEITRTVYDSLALQYRRVVEGLEQLTGRPITRLHVVGGGSQNRLLCQLTADVSGREVWAGPAEATLIGNLLVSARAVGALPGSVREVVRASFTPEIYRPRTLPGLEAAYQRLLRLP</sequence>
<dbReference type="GO" id="GO:0005524">
    <property type="term" value="F:ATP binding"/>
    <property type="evidence" value="ECO:0007669"/>
    <property type="project" value="UniProtKB-KW"/>
</dbReference>
<keyword evidence="11" id="KW-1185">Reference proteome</keyword>
<dbReference type="AlphaFoldDB" id="D7BCW7"/>
<dbReference type="Pfam" id="PF02782">
    <property type="entry name" value="FGGY_C"/>
    <property type="match status" value="1"/>
</dbReference>
<dbReference type="PANTHER" id="PTHR10196">
    <property type="entry name" value="SUGAR KINASE"/>
    <property type="match status" value="1"/>
</dbReference>
<organism evidence="10 11">
    <name type="scientific">Allomeiothermus silvanus (strain ATCC 700542 / DSM 9946 / NBRC 106475 / NCIMB 13440 / VI-R2)</name>
    <name type="common">Thermus silvanus</name>
    <dbReference type="NCBI Taxonomy" id="526227"/>
    <lineage>
        <taxon>Bacteria</taxon>
        <taxon>Thermotogati</taxon>
        <taxon>Deinococcota</taxon>
        <taxon>Deinococci</taxon>
        <taxon>Thermales</taxon>
        <taxon>Thermaceae</taxon>
        <taxon>Allomeiothermus</taxon>
    </lineage>
</organism>
<proteinExistence type="inferred from homology"/>
<dbReference type="HOGENOM" id="CLU_039395_0_1_0"/>
<evidence type="ECO:0000313" key="11">
    <source>
        <dbReference type="Proteomes" id="UP000001916"/>
    </source>
</evidence>
<feature type="domain" description="Carbohydrate kinase FGGY C-terminal" evidence="9">
    <location>
        <begin position="284"/>
        <end position="476"/>
    </location>
</feature>
<dbReference type="Gene3D" id="3.30.420.40">
    <property type="match status" value="2"/>
</dbReference>
<keyword evidence="7" id="KW-0684">Rhamnose metabolism</keyword>
<dbReference type="InterPro" id="IPR013449">
    <property type="entry name" value="Rhamnulokinase"/>
</dbReference>
<evidence type="ECO:0000259" key="9">
    <source>
        <dbReference type="Pfam" id="PF02782"/>
    </source>
</evidence>
<accession>D7BCW7</accession>
<dbReference type="EMBL" id="CP002042">
    <property type="protein sequence ID" value="ADH64700.1"/>
    <property type="molecule type" value="Genomic_DNA"/>
</dbReference>
<dbReference type="GO" id="GO:0008993">
    <property type="term" value="F:rhamnulokinase activity"/>
    <property type="evidence" value="ECO:0007669"/>
    <property type="project" value="InterPro"/>
</dbReference>
<keyword evidence="6" id="KW-1015">Disulfide bond</keyword>
<dbReference type="InterPro" id="IPR018485">
    <property type="entry name" value="FGGY_C"/>
</dbReference>
<gene>
    <name evidence="10" type="ordered locus">Mesil_2858</name>
</gene>
<keyword evidence="4 10" id="KW-0418">Kinase</keyword>
<evidence type="ECO:0000256" key="7">
    <source>
        <dbReference type="ARBA" id="ARBA00023308"/>
    </source>
</evidence>
<evidence type="ECO:0000256" key="4">
    <source>
        <dbReference type="ARBA" id="ARBA00022777"/>
    </source>
</evidence>
<keyword evidence="5" id="KW-0067">ATP-binding</keyword>
<keyword evidence="2" id="KW-0808">Transferase</keyword>
<protein>
    <submittedName>
        <fullName evidence="10">Carbohydrate kinase, FGGY</fullName>
    </submittedName>
</protein>
<comment type="similarity">
    <text evidence="1">Belongs to the FGGY kinase family.</text>
</comment>
<dbReference type="Proteomes" id="UP000001916">
    <property type="component" value="Chromosome"/>
</dbReference>
<dbReference type="InterPro" id="IPR043129">
    <property type="entry name" value="ATPase_NBD"/>
</dbReference>
<dbReference type="KEGG" id="msv:Mesil_2858"/>
<evidence type="ECO:0000259" key="8">
    <source>
        <dbReference type="Pfam" id="PF00370"/>
    </source>
</evidence>
<dbReference type="STRING" id="526227.Mesil_2858"/>
<dbReference type="SUPFAM" id="SSF53067">
    <property type="entry name" value="Actin-like ATPase domain"/>
    <property type="match status" value="2"/>
</dbReference>
<dbReference type="PANTHER" id="PTHR10196:SF93">
    <property type="entry name" value="L-RHAMNULOKINASE"/>
    <property type="match status" value="1"/>
</dbReference>
<evidence type="ECO:0000256" key="1">
    <source>
        <dbReference type="ARBA" id="ARBA00009156"/>
    </source>
</evidence>
<evidence type="ECO:0000313" key="10">
    <source>
        <dbReference type="EMBL" id="ADH64700.1"/>
    </source>
</evidence>
<name>D7BCW7_ALLS1</name>
<dbReference type="Pfam" id="PF00370">
    <property type="entry name" value="FGGY_N"/>
    <property type="match status" value="1"/>
</dbReference>
<evidence type="ECO:0000256" key="3">
    <source>
        <dbReference type="ARBA" id="ARBA00022741"/>
    </source>
</evidence>
<evidence type="ECO:0000256" key="6">
    <source>
        <dbReference type="ARBA" id="ARBA00023157"/>
    </source>
</evidence>
<dbReference type="eggNOG" id="COG1070">
    <property type="taxonomic scope" value="Bacteria"/>
</dbReference>
<dbReference type="GO" id="GO:0004370">
    <property type="term" value="F:glycerol kinase activity"/>
    <property type="evidence" value="ECO:0007669"/>
    <property type="project" value="TreeGrafter"/>
</dbReference>
<dbReference type="CDD" id="cd07771">
    <property type="entry name" value="ASKHA_NBD_FGGY_RhaB-like"/>
    <property type="match status" value="1"/>
</dbReference>
<reference evidence="10 11" key="1">
    <citation type="journal article" date="2010" name="Stand. Genomic Sci.">
        <title>Complete genome sequence of Meiothermus silvanus type strain (VI-R2).</title>
        <authorList>
            <person name="Sikorski J."/>
            <person name="Tindall B.J."/>
            <person name="Lowry S."/>
            <person name="Lucas S."/>
            <person name="Nolan M."/>
            <person name="Copeland A."/>
            <person name="Glavina Del Rio T."/>
            <person name="Tice H."/>
            <person name="Cheng J.F."/>
            <person name="Han C."/>
            <person name="Pitluck S."/>
            <person name="Liolios K."/>
            <person name="Ivanova N."/>
            <person name="Mavromatis K."/>
            <person name="Mikhailova N."/>
            <person name="Pati A."/>
            <person name="Goodwin L."/>
            <person name="Chen A."/>
            <person name="Palaniappan K."/>
            <person name="Land M."/>
            <person name="Hauser L."/>
            <person name="Chang Y.J."/>
            <person name="Jeffries C.D."/>
            <person name="Rohde M."/>
            <person name="Goker M."/>
            <person name="Woyke T."/>
            <person name="Bristow J."/>
            <person name="Eisen J.A."/>
            <person name="Markowitz V."/>
            <person name="Hugenholtz P."/>
            <person name="Kyrpides N.C."/>
            <person name="Klenk H.P."/>
            <person name="Lapidus A."/>
        </authorList>
    </citation>
    <scope>NUCLEOTIDE SEQUENCE [LARGE SCALE GENOMIC DNA]</scope>
    <source>
        <strain evidence="11">ATCC 700542 / DSM 9946 / VI-R2</strain>
    </source>
</reference>
<dbReference type="InterPro" id="IPR018484">
    <property type="entry name" value="FGGY_N"/>
</dbReference>
<feature type="domain" description="Carbohydrate kinase FGGY N-terminal" evidence="8">
    <location>
        <begin position="39"/>
        <end position="273"/>
    </location>
</feature>
<evidence type="ECO:0000256" key="2">
    <source>
        <dbReference type="ARBA" id="ARBA00022679"/>
    </source>
</evidence>
<dbReference type="GO" id="GO:0019301">
    <property type="term" value="P:rhamnose catabolic process"/>
    <property type="evidence" value="ECO:0007669"/>
    <property type="project" value="InterPro"/>
</dbReference>